<dbReference type="PANTHER" id="PTHR45783:SF3">
    <property type="entry name" value="KINESIN LIGHT CHAIN"/>
    <property type="match status" value="1"/>
</dbReference>
<evidence type="ECO:0000256" key="3">
    <source>
        <dbReference type="ARBA" id="ARBA00022490"/>
    </source>
</evidence>
<feature type="repeat" description="TPR" evidence="10">
    <location>
        <begin position="452"/>
        <end position="485"/>
    </location>
</feature>
<dbReference type="InterPro" id="IPR002151">
    <property type="entry name" value="Kinesin_light"/>
</dbReference>
<evidence type="ECO:0000259" key="13">
    <source>
        <dbReference type="Pfam" id="PF12770"/>
    </source>
</evidence>
<comment type="subcellular location">
    <subcellularLocation>
        <location evidence="1">Cytoplasm</location>
        <location evidence="1">Cytoskeleton</location>
    </subcellularLocation>
</comment>
<evidence type="ECO:0000256" key="1">
    <source>
        <dbReference type="ARBA" id="ARBA00004245"/>
    </source>
</evidence>
<evidence type="ECO:0000256" key="12">
    <source>
        <dbReference type="SAM" id="Phobius"/>
    </source>
</evidence>
<dbReference type="GO" id="GO:0007018">
    <property type="term" value="P:microtubule-based movement"/>
    <property type="evidence" value="ECO:0007669"/>
    <property type="project" value="TreeGrafter"/>
</dbReference>
<proteinExistence type="inferred from homology"/>
<dbReference type="Proteomes" id="UP000238348">
    <property type="component" value="Chromosome"/>
</dbReference>
<feature type="region of interest" description="Disordered" evidence="11">
    <location>
        <begin position="888"/>
        <end position="909"/>
    </location>
</feature>
<name>A0A2L0EPA6_SORCE</name>
<dbReference type="OrthoDB" id="9761935at2"/>
<evidence type="ECO:0000313" key="15">
    <source>
        <dbReference type="Proteomes" id="UP000238348"/>
    </source>
</evidence>
<dbReference type="SMART" id="SM00028">
    <property type="entry name" value="TPR"/>
    <property type="match status" value="12"/>
</dbReference>
<feature type="repeat" description="TPR" evidence="10">
    <location>
        <begin position="368"/>
        <end position="401"/>
    </location>
</feature>
<dbReference type="EMBL" id="CP012673">
    <property type="protein sequence ID" value="AUX41105.1"/>
    <property type="molecule type" value="Genomic_DNA"/>
</dbReference>
<keyword evidence="7" id="KW-0175">Coiled coil</keyword>
<dbReference type="Pfam" id="PF13424">
    <property type="entry name" value="TPR_12"/>
    <property type="match status" value="4"/>
</dbReference>
<dbReference type="SUPFAM" id="SSF48452">
    <property type="entry name" value="TPR-like"/>
    <property type="match status" value="2"/>
</dbReference>
<evidence type="ECO:0000256" key="7">
    <source>
        <dbReference type="ARBA" id="ARBA00023054"/>
    </source>
</evidence>
<dbReference type="Gene3D" id="1.25.40.10">
    <property type="entry name" value="Tetratricopeptide repeat domain"/>
    <property type="match status" value="3"/>
</dbReference>
<evidence type="ECO:0000256" key="11">
    <source>
        <dbReference type="SAM" id="MobiDB-lite"/>
    </source>
</evidence>
<keyword evidence="5" id="KW-0677">Repeat</keyword>
<dbReference type="GO" id="GO:0019894">
    <property type="term" value="F:kinesin binding"/>
    <property type="evidence" value="ECO:0007669"/>
    <property type="project" value="TreeGrafter"/>
</dbReference>
<dbReference type="Pfam" id="PF07721">
    <property type="entry name" value="TPR_4"/>
    <property type="match status" value="1"/>
</dbReference>
<feature type="region of interest" description="Disordered" evidence="11">
    <location>
        <begin position="1"/>
        <end position="33"/>
    </location>
</feature>
<evidence type="ECO:0000256" key="2">
    <source>
        <dbReference type="ARBA" id="ARBA00009622"/>
    </source>
</evidence>
<evidence type="ECO:0000256" key="8">
    <source>
        <dbReference type="ARBA" id="ARBA00023175"/>
    </source>
</evidence>
<comment type="similarity">
    <text evidence="2">Belongs to the kinesin light chain family.</text>
</comment>
<dbReference type="Pfam" id="PF13374">
    <property type="entry name" value="TPR_10"/>
    <property type="match status" value="1"/>
</dbReference>
<dbReference type="PRINTS" id="PR00381">
    <property type="entry name" value="KINESINLIGHT"/>
</dbReference>
<evidence type="ECO:0000256" key="9">
    <source>
        <dbReference type="ARBA" id="ARBA00023212"/>
    </source>
</evidence>
<feature type="domain" description="CHAT" evidence="13">
    <location>
        <begin position="801"/>
        <end position="1126"/>
    </location>
</feature>
<sequence length="1192" mass="129860">MRLNLGAPAARESGRRPYGAGGVTRGPGTTAAGGHQRARWWVATGILALAALLVVSRGGHAQGATPTADALKEAERLNRNVVALYDQGRFDAAIPLAQRALAIREKALGREHPQVATSLHDLAGLYLAKGDHARAEPLYLRALAIREKALGSEHPDVATSLHNLAWLYQAKGDHARAEPLYLRALAILEKTLGSEHPDVATPLNNLAWLYYTKGDYARVEPLYQRALAILEKTLGSEHPDVATPLNNLAVLYQAKGDYARAEPLCQRALAIQEKTLGSEHPVVATSLHNRARLYQTRGDYTRAEQLYQRALAIQEKTLGIEHTDVAISLHNLAGLYDEKGDYTRAEQLYQRALAILEKALGREHPNVATSLNDLALLYRAKGDYARAEQLYQRALAILEKALGREHPNVAASLHNLALLYRAKGDYARAEQLCQRSLAILEKAFGGEHTDVAASLSNLAGLYQMKGDYAGAEQLYQRVIAISERALGSEHPRMGVSLNNLALLYQEKGDYPRAEQLYQRALAISERALGSEHPDVARAVTNLAILHQARGDVPGALRFIERAANIEDRNAAILLADGGDEKKRAYMATLRANTYYVVSLHVQFASADVAASRLALTTILRRKGRVLDAMTHSLAALRRRAGTEERVLLDKLSRVSAELSALTWRGPEARRAGQSSEDYHNGQLAQYRENLTRLDAERQTLEEEIGRRSPEVKAELSPVSLAQVQTAVPDGAALVELFRYEPFTPRGTVAAKTVWGKAHYIAYVLRHGDDITWADLGEAKPIDDAADRFLRALRRPASDPRPAARALDALVMQPIRRVLGPTRQILLSPDGALAMVPFGALLDQQNHYLVERYTFTYLPSGRDLLRLRATAPQRERAVVIAAPDYDHTASRASRRAKDRRSSIEEQTPAHFSPLVEAAAEGQAVSQELAGARLLLGRAATESAVKALRGPQILHIVTHGFFASSQEAPEPPPAFPDIGSRETRGIPGFHLHADNPLLRSGLAFAGANRSATGDDNGILTAMEASQLDLNGTKLVVLSACETGVGEIWSGDGVYGLRRALVMAGAETQILSLWNVNDASTGELMEDYYARLQAGGGRSESMRQAQLAMLATPERAHPYYWASFIVSGNGAALDGRPVEPHFAQLPPGARGCRCEVGPRPLAGTAGAAAALLAAATLAWRRRRGARKRPTEEARN</sequence>
<dbReference type="AlphaFoldDB" id="A0A2L0EPA6"/>
<organism evidence="14 15">
    <name type="scientific">Sorangium cellulosum</name>
    <name type="common">Polyangium cellulosum</name>
    <dbReference type="NCBI Taxonomy" id="56"/>
    <lineage>
        <taxon>Bacteria</taxon>
        <taxon>Pseudomonadati</taxon>
        <taxon>Myxococcota</taxon>
        <taxon>Polyangia</taxon>
        <taxon>Polyangiales</taxon>
        <taxon>Polyangiaceae</taxon>
        <taxon>Sorangium</taxon>
    </lineage>
</organism>
<keyword evidence="9" id="KW-0206">Cytoskeleton</keyword>
<keyword evidence="12" id="KW-1133">Transmembrane helix</keyword>
<keyword evidence="12" id="KW-0812">Transmembrane</keyword>
<evidence type="ECO:0000256" key="10">
    <source>
        <dbReference type="PROSITE-ProRule" id="PRU00339"/>
    </source>
</evidence>
<feature type="repeat" description="TPR" evidence="10">
    <location>
        <begin position="284"/>
        <end position="317"/>
    </location>
</feature>
<dbReference type="RefSeq" id="WP_104978952.1">
    <property type="nucleotide sequence ID" value="NZ_CP012673.1"/>
</dbReference>
<keyword evidence="4" id="KW-0493">Microtubule</keyword>
<dbReference type="GO" id="GO:0005874">
    <property type="term" value="C:microtubule"/>
    <property type="evidence" value="ECO:0007669"/>
    <property type="project" value="UniProtKB-KW"/>
</dbReference>
<evidence type="ECO:0000256" key="4">
    <source>
        <dbReference type="ARBA" id="ARBA00022701"/>
    </source>
</evidence>
<reference evidence="14 15" key="1">
    <citation type="submission" date="2015-09" db="EMBL/GenBank/DDBJ databases">
        <title>Sorangium comparison.</title>
        <authorList>
            <person name="Zaburannyi N."/>
            <person name="Bunk B."/>
            <person name="Overmann J."/>
            <person name="Mueller R."/>
        </authorList>
    </citation>
    <scope>NUCLEOTIDE SEQUENCE [LARGE SCALE GENOMIC DNA]</scope>
    <source>
        <strain evidence="14 15">So ce26</strain>
    </source>
</reference>
<dbReference type="InterPro" id="IPR011717">
    <property type="entry name" value="TPR-4"/>
</dbReference>
<dbReference type="Pfam" id="PF12770">
    <property type="entry name" value="CHAT"/>
    <property type="match status" value="1"/>
</dbReference>
<evidence type="ECO:0000256" key="6">
    <source>
        <dbReference type="ARBA" id="ARBA00022803"/>
    </source>
</evidence>
<dbReference type="PANTHER" id="PTHR45783">
    <property type="entry name" value="KINESIN LIGHT CHAIN"/>
    <property type="match status" value="1"/>
</dbReference>
<feature type="transmembrane region" description="Helical" evidence="12">
    <location>
        <begin position="1158"/>
        <end position="1176"/>
    </location>
</feature>
<evidence type="ECO:0000256" key="5">
    <source>
        <dbReference type="ARBA" id="ARBA00022737"/>
    </source>
</evidence>
<feature type="repeat" description="TPR" evidence="10">
    <location>
        <begin position="326"/>
        <end position="359"/>
    </location>
</feature>
<dbReference type="InterPro" id="IPR006597">
    <property type="entry name" value="Sel1-like"/>
</dbReference>
<dbReference type="SMART" id="SM00671">
    <property type="entry name" value="SEL1"/>
    <property type="match status" value="6"/>
</dbReference>
<dbReference type="GO" id="GO:0005737">
    <property type="term" value="C:cytoplasm"/>
    <property type="evidence" value="ECO:0007669"/>
    <property type="project" value="TreeGrafter"/>
</dbReference>
<dbReference type="InterPro" id="IPR024983">
    <property type="entry name" value="CHAT_dom"/>
</dbReference>
<accession>A0A2L0EPA6</accession>
<dbReference type="InterPro" id="IPR019734">
    <property type="entry name" value="TPR_rpt"/>
</dbReference>
<dbReference type="PROSITE" id="PS50005">
    <property type="entry name" value="TPR"/>
    <property type="match status" value="5"/>
</dbReference>
<gene>
    <name evidence="14" type="ORF">SOCE26_025100</name>
</gene>
<keyword evidence="12" id="KW-0472">Membrane</keyword>
<keyword evidence="8" id="KW-0505">Motor protein</keyword>
<dbReference type="Pfam" id="PF13176">
    <property type="entry name" value="TPR_7"/>
    <property type="match status" value="2"/>
</dbReference>
<dbReference type="InterPro" id="IPR011990">
    <property type="entry name" value="TPR-like_helical_dom_sf"/>
</dbReference>
<keyword evidence="3" id="KW-0963">Cytoplasm</keyword>
<feature type="repeat" description="TPR" evidence="10">
    <location>
        <begin position="494"/>
        <end position="527"/>
    </location>
</feature>
<evidence type="ECO:0000313" key="14">
    <source>
        <dbReference type="EMBL" id="AUX41105.1"/>
    </source>
</evidence>
<dbReference type="GO" id="GO:0005871">
    <property type="term" value="C:kinesin complex"/>
    <property type="evidence" value="ECO:0007669"/>
    <property type="project" value="InterPro"/>
</dbReference>
<protein>
    <recommendedName>
        <fullName evidence="13">CHAT domain-containing protein</fullName>
    </recommendedName>
</protein>
<keyword evidence="6 10" id="KW-0802">TPR repeat</keyword>